<organism evidence="12 13">
    <name type="scientific">Thermocladium modestius</name>
    <dbReference type="NCBI Taxonomy" id="62609"/>
    <lineage>
        <taxon>Archaea</taxon>
        <taxon>Thermoproteota</taxon>
        <taxon>Thermoprotei</taxon>
        <taxon>Thermoproteales</taxon>
        <taxon>Thermoproteaceae</taxon>
        <taxon>Thermocladium</taxon>
    </lineage>
</organism>
<feature type="binding site" evidence="8">
    <location>
        <begin position="369"/>
        <end position="372"/>
    </location>
    <ligand>
        <name>substrate</name>
    </ligand>
</feature>
<dbReference type="UniPathway" id="UPA00109">
    <property type="reaction ID" value="UER00187"/>
</dbReference>
<evidence type="ECO:0000256" key="5">
    <source>
        <dbReference type="ARBA" id="ARBA00023239"/>
    </source>
</evidence>
<dbReference type="GO" id="GO:0006096">
    <property type="term" value="P:glycolytic process"/>
    <property type="evidence" value="ECO:0007669"/>
    <property type="project" value="UniProtKB-UniRule"/>
</dbReference>
<dbReference type="SUPFAM" id="SSF51604">
    <property type="entry name" value="Enolase C-terminal domain-like"/>
    <property type="match status" value="1"/>
</dbReference>
<dbReference type="GO" id="GO:0005576">
    <property type="term" value="C:extracellular region"/>
    <property type="evidence" value="ECO:0007669"/>
    <property type="project" value="UniProtKB-SubCell"/>
</dbReference>
<dbReference type="Pfam" id="PF03952">
    <property type="entry name" value="Enolase_N"/>
    <property type="match status" value="1"/>
</dbReference>
<feature type="binding site" evidence="6">
    <location>
        <position position="167"/>
    </location>
    <ligand>
        <name>(2R)-2-phosphoglycerate</name>
        <dbReference type="ChEBI" id="CHEBI:58289"/>
    </ligand>
</feature>
<feature type="binding site" evidence="8">
    <location>
        <position position="168"/>
    </location>
    <ligand>
        <name>substrate</name>
    </ligand>
</feature>
<dbReference type="HAMAP" id="MF_00318">
    <property type="entry name" value="Enolase"/>
    <property type="match status" value="1"/>
</dbReference>
<dbReference type="PROSITE" id="PS00164">
    <property type="entry name" value="ENOLASE"/>
    <property type="match status" value="1"/>
</dbReference>
<evidence type="ECO:0000259" key="11">
    <source>
        <dbReference type="SMART" id="SM01193"/>
    </source>
</evidence>
<reference evidence="12" key="2">
    <citation type="submission" date="2020-09" db="EMBL/GenBank/DDBJ databases">
        <authorList>
            <person name="Sun Q."/>
            <person name="Ohkuma M."/>
        </authorList>
    </citation>
    <scope>NUCLEOTIDE SEQUENCE</scope>
    <source>
        <strain evidence="12">JCM 10088</strain>
    </source>
</reference>
<evidence type="ECO:0000256" key="9">
    <source>
        <dbReference type="PIRSR" id="PIRSR001400-3"/>
    </source>
</evidence>
<evidence type="ECO:0000313" key="12">
    <source>
        <dbReference type="EMBL" id="GGP20473.1"/>
    </source>
</evidence>
<dbReference type="SMART" id="SM01193">
    <property type="entry name" value="Enolase_N"/>
    <property type="match status" value="1"/>
</dbReference>
<dbReference type="InterPro" id="IPR036849">
    <property type="entry name" value="Enolase-like_C_sf"/>
</dbReference>
<feature type="binding site" evidence="6">
    <location>
        <position position="393"/>
    </location>
    <ligand>
        <name>(2R)-2-phosphoglycerate</name>
        <dbReference type="ChEBI" id="CHEBI:58289"/>
    </ligand>
</feature>
<dbReference type="GO" id="GO:0004634">
    <property type="term" value="F:phosphopyruvate hydratase activity"/>
    <property type="evidence" value="ECO:0007669"/>
    <property type="project" value="UniProtKB-UniRule"/>
</dbReference>
<dbReference type="GO" id="GO:0000015">
    <property type="term" value="C:phosphopyruvate hydratase complex"/>
    <property type="evidence" value="ECO:0007669"/>
    <property type="project" value="InterPro"/>
</dbReference>
<dbReference type="Proteomes" id="UP000610960">
    <property type="component" value="Unassembled WGS sequence"/>
</dbReference>
<dbReference type="EMBL" id="BMNL01000002">
    <property type="protein sequence ID" value="GGP20473.1"/>
    <property type="molecule type" value="Genomic_DNA"/>
</dbReference>
<dbReference type="EC" id="4.2.1.11" evidence="6"/>
<dbReference type="SFLD" id="SFLDF00002">
    <property type="entry name" value="enolase"/>
    <property type="match status" value="1"/>
</dbReference>
<evidence type="ECO:0000256" key="3">
    <source>
        <dbReference type="ARBA" id="ARBA00022842"/>
    </source>
</evidence>
<feature type="active site" description="Proton acceptor" evidence="6 7">
    <location>
        <position position="342"/>
    </location>
</feature>
<feature type="binding site" evidence="8">
    <location>
        <position position="393"/>
    </location>
    <ligand>
        <name>substrate</name>
    </ligand>
</feature>
<evidence type="ECO:0000259" key="10">
    <source>
        <dbReference type="SMART" id="SM01192"/>
    </source>
</evidence>
<dbReference type="InterPro" id="IPR020811">
    <property type="entry name" value="Enolase_N"/>
</dbReference>
<name>A0A830GTV9_9CREN</name>
<dbReference type="PRINTS" id="PR00148">
    <property type="entry name" value="ENOLASE"/>
</dbReference>
<comment type="subcellular location">
    <subcellularLocation>
        <location evidence="6">Cytoplasm</location>
    </subcellularLocation>
    <subcellularLocation>
        <location evidence="6">Secreted</location>
    </subcellularLocation>
    <subcellularLocation>
        <location evidence="6">Cell surface</location>
    </subcellularLocation>
    <text evidence="6">Fractions of enolase are present in both the cytoplasm and on the cell surface.</text>
</comment>
<dbReference type="PANTHER" id="PTHR11902:SF1">
    <property type="entry name" value="ENOLASE"/>
    <property type="match status" value="1"/>
</dbReference>
<evidence type="ECO:0000256" key="8">
    <source>
        <dbReference type="PIRSR" id="PIRSR001400-2"/>
    </source>
</evidence>
<evidence type="ECO:0000256" key="2">
    <source>
        <dbReference type="ARBA" id="ARBA00009604"/>
    </source>
</evidence>
<comment type="cofactor">
    <cofactor evidence="6">
        <name>Mg(2+)</name>
        <dbReference type="ChEBI" id="CHEBI:18420"/>
    </cofactor>
    <text evidence="6">Binds a second Mg(2+) ion via substrate during catalysis.</text>
</comment>
<feature type="binding site" evidence="8">
    <location>
        <position position="290"/>
    </location>
    <ligand>
        <name>substrate</name>
    </ligand>
</feature>
<sequence length="427" mass="46056">MFNRAESAGISMSSIDDAIIRKSFTGRGDQTVEVELILESGVRGLATAPAGASKGKHEVQFLPQDGVDAAIDMFRRWVATDLIGMDAVDQGGIDAKLEEVDGTPNFARIGGASAFATSLAAASAASNYLEMPLYKYLGGALASSFPYPVSNVIGGGKHSRNLGPDFQEFLVIPYGAPDIYSAVSTNLEIHKEVGKELAKEDPTFAGGKNDEGAWTAKISTIKALSILSTVVKKKAEEKGFAIGIGIDAAASGMWNGEKYEYRSEGKERSAEEHMEFIKQLVDEYNIVYFEDPLHEEDFDGFAELTAALRGKCLIVGDDLFVTNSSRLRMGIEKKAGNGIIIKVDQVGTLSRAFETVKLAKENGYTIVVSHRSGDTERELLAHVALGFQSPLIKTGIVGGERMAKLNELIRMWEAEGKAAHMSKSPFK</sequence>
<comment type="function">
    <text evidence="6">Catalyzes the reversible conversion of 2-phosphoglycerate (2-PG) into phosphoenolpyruvate (PEP). It is essential for the degradation of carbohydrates via glycolysis.</text>
</comment>
<comment type="similarity">
    <text evidence="2 6">Belongs to the enolase family.</text>
</comment>
<feature type="binding site" evidence="6 9">
    <location>
        <position position="247"/>
    </location>
    <ligand>
        <name>Mg(2+)</name>
        <dbReference type="ChEBI" id="CHEBI:18420"/>
    </ligand>
</feature>
<gene>
    <name evidence="6" type="primary">eno</name>
    <name evidence="12" type="ORF">GCM10007981_08700</name>
</gene>
<dbReference type="GO" id="GO:0009986">
    <property type="term" value="C:cell surface"/>
    <property type="evidence" value="ECO:0007669"/>
    <property type="project" value="UniProtKB-SubCell"/>
</dbReference>
<comment type="caution">
    <text evidence="12">The sequence shown here is derived from an EMBL/GenBank/DDBJ whole genome shotgun (WGS) entry which is preliminary data.</text>
</comment>
<dbReference type="PANTHER" id="PTHR11902">
    <property type="entry name" value="ENOLASE"/>
    <property type="match status" value="1"/>
</dbReference>
<feature type="binding site" evidence="6 9">
    <location>
        <position position="290"/>
    </location>
    <ligand>
        <name>Mg(2+)</name>
        <dbReference type="ChEBI" id="CHEBI:18420"/>
    </ligand>
</feature>
<feature type="domain" description="Enolase C-terminal TIM barrel" evidence="10">
    <location>
        <begin position="142"/>
        <end position="422"/>
    </location>
</feature>
<feature type="binding site" evidence="6 9">
    <location>
        <position position="317"/>
    </location>
    <ligand>
        <name>Mg(2+)</name>
        <dbReference type="ChEBI" id="CHEBI:18420"/>
    </ligand>
</feature>
<dbReference type="SUPFAM" id="SSF54826">
    <property type="entry name" value="Enolase N-terminal domain-like"/>
    <property type="match status" value="1"/>
</dbReference>
<dbReference type="Gene3D" id="3.30.390.10">
    <property type="entry name" value="Enolase-like, N-terminal domain"/>
    <property type="match status" value="1"/>
</dbReference>
<feature type="binding site" evidence="8">
    <location>
        <position position="317"/>
    </location>
    <ligand>
        <name>substrate</name>
    </ligand>
</feature>
<dbReference type="Pfam" id="PF00113">
    <property type="entry name" value="Enolase_C"/>
    <property type="match status" value="1"/>
</dbReference>
<dbReference type="PIRSF" id="PIRSF001400">
    <property type="entry name" value="Enolase"/>
    <property type="match status" value="1"/>
</dbReference>
<evidence type="ECO:0000313" key="13">
    <source>
        <dbReference type="Proteomes" id="UP000610960"/>
    </source>
</evidence>
<feature type="binding site" evidence="6">
    <location>
        <position position="371"/>
    </location>
    <ligand>
        <name>(2R)-2-phosphoglycerate</name>
        <dbReference type="ChEBI" id="CHEBI:58289"/>
    </ligand>
</feature>
<feature type="binding site" evidence="6">
    <location>
        <position position="372"/>
    </location>
    <ligand>
        <name>(2R)-2-phosphoglycerate</name>
        <dbReference type="ChEBI" id="CHEBI:58289"/>
    </ligand>
</feature>
<dbReference type="SFLD" id="SFLDS00001">
    <property type="entry name" value="Enolase"/>
    <property type="match status" value="1"/>
</dbReference>
<dbReference type="InterPro" id="IPR020810">
    <property type="entry name" value="Enolase_C"/>
</dbReference>
<keyword evidence="13" id="KW-1185">Reference proteome</keyword>
<dbReference type="InterPro" id="IPR029017">
    <property type="entry name" value="Enolase-like_N"/>
</dbReference>
<feature type="active site" description="Proton donor" evidence="6 7">
    <location>
        <position position="211"/>
    </location>
</feature>
<accession>A0A830GTV9</accession>
<protein>
    <recommendedName>
        <fullName evidence="6">Enolase</fullName>
        <ecNumber evidence="6">4.2.1.11</ecNumber>
    </recommendedName>
    <alternativeName>
        <fullName evidence="6">2-phospho-D-glycerate hydro-lyase</fullName>
    </alternativeName>
    <alternativeName>
        <fullName evidence="6">2-phosphoglycerate dehydratase</fullName>
    </alternativeName>
</protein>
<keyword evidence="5 6" id="KW-0456">Lyase</keyword>
<proteinExistence type="inferred from homology"/>
<dbReference type="SFLD" id="SFLDG00178">
    <property type="entry name" value="enolase"/>
    <property type="match status" value="1"/>
</dbReference>
<feature type="binding site" evidence="6">
    <location>
        <position position="342"/>
    </location>
    <ligand>
        <name>(2R)-2-phosphoglycerate</name>
        <dbReference type="ChEBI" id="CHEBI:58289"/>
    </ligand>
</feature>
<evidence type="ECO:0000256" key="4">
    <source>
        <dbReference type="ARBA" id="ARBA00023152"/>
    </source>
</evidence>
<keyword evidence="6" id="KW-0963">Cytoplasm</keyword>
<reference evidence="12" key="1">
    <citation type="journal article" date="2014" name="Int. J. Syst. Evol. Microbiol.">
        <title>Complete genome sequence of Corynebacterium casei LMG S-19264T (=DSM 44701T), isolated from a smear-ripened cheese.</title>
        <authorList>
            <consortium name="US DOE Joint Genome Institute (JGI-PGF)"/>
            <person name="Walter F."/>
            <person name="Albersmeier A."/>
            <person name="Kalinowski J."/>
            <person name="Ruckert C."/>
        </authorList>
    </citation>
    <scope>NUCLEOTIDE SEQUENCE</scope>
    <source>
        <strain evidence="12">JCM 10088</strain>
    </source>
</reference>
<keyword evidence="6" id="KW-0964">Secreted</keyword>
<dbReference type="Gene3D" id="3.20.20.120">
    <property type="entry name" value="Enolase-like C-terminal domain"/>
    <property type="match status" value="1"/>
</dbReference>
<keyword evidence="3 6" id="KW-0460">Magnesium</keyword>
<evidence type="ECO:0000256" key="6">
    <source>
        <dbReference type="HAMAP-Rule" id="MF_00318"/>
    </source>
</evidence>
<comment type="catalytic activity">
    <reaction evidence="6">
        <text>(2R)-2-phosphoglycerate = phosphoenolpyruvate + H2O</text>
        <dbReference type="Rhea" id="RHEA:10164"/>
        <dbReference type="ChEBI" id="CHEBI:15377"/>
        <dbReference type="ChEBI" id="CHEBI:58289"/>
        <dbReference type="ChEBI" id="CHEBI:58702"/>
        <dbReference type="EC" id="4.2.1.11"/>
    </reaction>
</comment>
<comment type="pathway">
    <text evidence="1 6">Carbohydrate degradation; glycolysis; pyruvate from D-glyceraldehyde 3-phosphate: step 4/5.</text>
</comment>
<evidence type="ECO:0000256" key="1">
    <source>
        <dbReference type="ARBA" id="ARBA00005031"/>
    </source>
</evidence>
<feature type="domain" description="Enolase N-terminal" evidence="11">
    <location>
        <begin position="15"/>
        <end position="137"/>
    </location>
</feature>
<keyword evidence="4 6" id="KW-0324">Glycolysis</keyword>
<keyword evidence="6 9" id="KW-0479">Metal-binding</keyword>
<dbReference type="SMART" id="SM01192">
    <property type="entry name" value="Enolase_C"/>
    <property type="match status" value="1"/>
</dbReference>
<dbReference type="GO" id="GO:0000287">
    <property type="term" value="F:magnesium ion binding"/>
    <property type="evidence" value="ECO:0007669"/>
    <property type="project" value="UniProtKB-UniRule"/>
</dbReference>
<dbReference type="InterPro" id="IPR020809">
    <property type="entry name" value="Enolase_CS"/>
</dbReference>
<comment type="cofactor">
    <cofactor evidence="9">
        <name>Mg(2+)</name>
        <dbReference type="ChEBI" id="CHEBI:18420"/>
    </cofactor>
    <text evidence="9">Mg(2+) is required for catalysis and for stabilizing the dimer.</text>
</comment>
<feature type="binding site" evidence="8">
    <location>
        <position position="158"/>
    </location>
    <ligand>
        <name>substrate</name>
    </ligand>
</feature>
<dbReference type="InterPro" id="IPR000941">
    <property type="entry name" value="Enolase"/>
</dbReference>
<evidence type="ECO:0000256" key="7">
    <source>
        <dbReference type="PIRSR" id="PIRSR001400-1"/>
    </source>
</evidence>
<dbReference type="AlphaFoldDB" id="A0A830GTV9"/>